<evidence type="ECO:0000313" key="9">
    <source>
        <dbReference type="EMBL" id="SHJ59848.1"/>
    </source>
</evidence>
<dbReference type="GO" id="GO:0046872">
    <property type="term" value="F:metal ion binding"/>
    <property type="evidence" value="ECO:0007669"/>
    <property type="project" value="UniProtKB-UniRule"/>
</dbReference>
<evidence type="ECO:0000256" key="6">
    <source>
        <dbReference type="RuleBase" id="RU368091"/>
    </source>
</evidence>
<dbReference type="EC" id="3.4.24.-" evidence="6"/>
<keyword evidence="2 6" id="KW-0479">Metal-binding</keyword>
<name>A0A1M6KLJ7_9CLOT</name>
<evidence type="ECO:0000256" key="3">
    <source>
        <dbReference type="ARBA" id="ARBA00022801"/>
    </source>
</evidence>
<protein>
    <recommendedName>
        <fullName evidence="6">Oligopeptidase F</fullName>
        <ecNumber evidence="6">3.4.24.-</ecNumber>
    </recommendedName>
</protein>
<dbReference type="InterPro" id="IPR042088">
    <property type="entry name" value="OligoPept_F_C"/>
</dbReference>
<dbReference type="RefSeq" id="WP_072901965.1">
    <property type="nucleotide sequence ID" value="NZ_FRAD01000004.1"/>
</dbReference>
<dbReference type="STRING" id="1121331.SAMN02745248_00515"/>
<dbReference type="Pfam" id="PF08439">
    <property type="entry name" value="Peptidase_M3_N"/>
    <property type="match status" value="1"/>
</dbReference>
<accession>A0A1M6KLJ7</accession>
<dbReference type="SUPFAM" id="SSF55486">
    <property type="entry name" value="Metalloproteases ('zincins'), catalytic domain"/>
    <property type="match status" value="1"/>
</dbReference>
<dbReference type="InterPro" id="IPR004438">
    <property type="entry name" value="Peptidase_M3B"/>
</dbReference>
<dbReference type="CDD" id="cd09608">
    <property type="entry name" value="M3B_PepF"/>
    <property type="match status" value="1"/>
</dbReference>
<dbReference type="InterPro" id="IPR013647">
    <property type="entry name" value="OligopepF_N_dom"/>
</dbReference>
<proteinExistence type="inferred from homology"/>
<keyword evidence="1 6" id="KW-0645">Protease</keyword>
<comment type="cofactor">
    <cofactor evidence="6">
        <name>Zn(2+)</name>
        <dbReference type="ChEBI" id="CHEBI:29105"/>
    </cofactor>
    <text evidence="6">Binds 1 zinc ion.</text>
</comment>
<keyword evidence="5 6" id="KW-0482">Metalloprotease</keyword>
<dbReference type="GO" id="GO:0004222">
    <property type="term" value="F:metalloendopeptidase activity"/>
    <property type="evidence" value="ECO:0007669"/>
    <property type="project" value="UniProtKB-UniRule"/>
</dbReference>
<gene>
    <name evidence="9" type="ORF">SAMN02745248_00515</name>
</gene>
<feature type="domain" description="Peptidase M3A/M3B catalytic" evidence="7">
    <location>
        <begin position="206"/>
        <end position="585"/>
    </location>
</feature>
<keyword evidence="4 6" id="KW-0862">Zinc</keyword>
<evidence type="ECO:0000259" key="7">
    <source>
        <dbReference type="Pfam" id="PF01432"/>
    </source>
</evidence>
<keyword evidence="3 6" id="KW-0378">Hydrolase</keyword>
<dbReference type="GO" id="GO:0006508">
    <property type="term" value="P:proteolysis"/>
    <property type="evidence" value="ECO:0007669"/>
    <property type="project" value="UniProtKB-KW"/>
</dbReference>
<dbReference type="EMBL" id="FRAD01000004">
    <property type="protein sequence ID" value="SHJ59848.1"/>
    <property type="molecule type" value="Genomic_DNA"/>
</dbReference>
<evidence type="ECO:0000256" key="1">
    <source>
        <dbReference type="ARBA" id="ARBA00022670"/>
    </source>
</evidence>
<dbReference type="Gene3D" id="1.10.1370.20">
    <property type="entry name" value="Oligoendopeptidase f, C-terminal domain"/>
    <property type="match status" value="1"/>
</dbReference>
<evidence type="ECO:0000256" key="4">
    <source>
        <dbReference type="ARBA" id="ARBA00022833"/>
    </source>
</evidence>
<sequence>MSMETGVKDRESIDKKYRWAIEEIYADLEAFEKDFAFVKEQKEKLKDFKGKLSQGQQLYNYLKQEEKVYRVLDKLYVYASLKRDENTMIAENQTLQQRADVLSSETNAIISYFVPEVLEIGEERIKEEINEVPELKLYEFYLMNILDEKPHTLPKEQEELLSKLDSAFGVPENTWNMLLSADLKFPCITTKNGEKIQISDSNFTAYLKSKDRDLRFKAFKAAFGAFKDYKNTFASLVLSSIKNFGVKAKMRNYENALEYALKPDHIPVKVHEITLDTIHKNLPILHKYIALKKKVLKVDELHMYDMYAPLVDKVEDNIPYEEGVELILKGLAPLGKEYLDIFKSGIENRWVDVYENKGKKGGAYSWGTYDTKAYVHVNYSNHYSDVSMLAHEMGHSIHSYYSNHNQPYIYSFHSGFCAEVASTTNESLLAKYLIDVEEDKNKKMFYIAAQLEQMRIVVFRAALFDEFEHRINLELEKGNILSADDICKIYHDLNVMYYGNDIVVDDDIDMEWARVVQYFSNYYNYQYVTGFSAGNSFSKAILEGGQEAVDKYLTFLKSGNSLNSIELLKRAGVDMTTSKPLQDTLDVFAERVEMLENLLTE</sequence>
<evidence type="ECO:0000256" key="2">
    <source>
        <dbReference type="ARBA" id="ARBA00022723"/>
    </source>
</evidence>
<reference evidence="9 10" key="1">
    <citation type="submission" date="2016-11" db="EMBL/GenBank/DDBJ databases">
        <authorList>
            <person name="Jaros S."/>
            <person name="Januszkiewicz K."/>
            <person name="Wedrychowicz H."/>
        </authorList>
    </citation>
    <scope>NUCLEOTIDE SEQUENCE [LARGE SCALE GENOMIC DNA]</scope>
    <source>
        <strain evidence="9 10">DSM 3090</strain>
    </source>
</reference>
<dbReference type="Pfam" id="PF01432">
    <property type="entry name" value="Peptidase_M3"/>
    <property type="match status" value="1"/>
</dbReference>
<dbReference type="Gene3D" id="1.10.287.830">
    <property type="entry name" value="putative peptidase helix hairpin domain like"/>
    <property type="match status" value="1"/>
</dbReference>
<keyword evidence="10" id="KW-1185">Reference proteome</keyword>
<dbReference type="AlphaFoldDB" id="A0A1M6KLJ7"/>
<evidence type="ECO:0000259" key="8">
    <source>
        <dbReference type="Pfam" id="PF08439"/>
    </source>
</evidence>
<feature type="domain" description="Oligopeptidase F N-terminal" evidence="8">
    <location>
        <begin position="116"/>
        <end position="185"/>
    </location>
</feature>
<dbReference type="InterPro" id="IPR001567">
    <property type="entry name" value="Pept_M3A_M3B_dom"/>
</dbReference>
<organism evidence="9 10">
    <name type="scientific">Hathewaya proteolytica DSM 3090</name>
    <dbReference type="NCBI Taxonomy" id="1121331"/>
    <lineage>
        <taxon>Bacteria</taxon>
        <taxon>Bacillati</taxon>
        <taxon>Bacillota</taxon>
        <taxon>Clostridia</taxon>
        <taxon>Eubacteriales</taxon>
        <taxon>Clostridiaceae</taxon>
        <taxon>Hathewaya</taxon>
    </lineage>
</organism>
<evidence type="ECO:0000256" key="5">
    <source>
        <dbReference type="ARBA" id="ARBA00023049"/>
    </source>
</evidence>
<dbReference type="Proteomes" id="UP000183952">
    <property type="component" value="Unassembled WGS sequence"/>
</dbReference>
<comment type="function">
    <text evidence="6">Has oligopeptidase activity and degrades a variety of small bioactive peptides.</text>
</comment>
<dbReference type="NCBIfam" id="TIGR00181">
    <property type="entry name" value="pepF"/>
    <property type="match status" value="1"/>
</dbReference>
<evidence type="ECO:0000313" key="10">
    <source>
        <dbReference type="Proteomes" id="UP000183952"/>
    </source>
</evidence>
<comment type="similarity">
    <text evidence="6">Belongs to the peptidase M3B family.</text>
</comment>
<dbReference type="Gene3D" id="1.20.140.70">
    <property type="entry name" value="Oligopeptidase f, N-terminal domain"/>
    <property type="match status" value="1"/>
</dbReference>